<name>A0A0M0EED8_KOMEU</name>
<dbReference type="STRING" id="33995.KOEU_31970"/>
<gene>
    <name evidence="1" type="ORF">KOEU_31970</name>
</gene>
<evidence type="ECO:0000313" key="2">
    <source>
        <dbReference type="Proteomes" id="UP000037566"/>
    </source>
</evidence>
<protein>
    <submittedName>
        <fullName evidence="1">Uncharacterized protein</fullName>
    </submittedName>
</protein>
<accession>A0A0M0EED8</accession>
<organism evidence="1 2">
    <name type="scientific">Komagataeibacter europaeus</name>
    <name type="common">Gluconacetobacter europaeus</name>
    <dbReference type="NCBI Taxonomy" id="33995"/>
    <lineage>
        <taxon>Bacteria</taxon>
        <taxon>Pseudomonadati</taxon>
        <taxon>Pseudomonadota</taxon>
        <taxon>Alphaproteobacteria</taxon>
        <taxon>Acetobacterales</taxon>
        <taxon>Acetobacteraceae</taxon>
        <taxon>Komagataeibacter</taxon>
    </lineage>
</organism>
<dbReference type="EMBL" id="LHUQ01000033">
    <property type="protein sequence ID" value="KON63316.1"/>
    <property type="molecule type" value="Genomic_DNA"/>
</dbReference>
<dbReference type="Proteomes" id="UP000037566">
    <property type="component" value="Unassembled WGS sequence"/>
</dbReference>
<reference evidence="1" key="1">
    <citation type="submission" date="2015-08" db="EMBL/GenBank/DDBJ databases">
        <title>Draft genome sequence of Komagataeibacter europaeus CECT 8546 a cellulose producer strain from vinegar produced by the traditional method.</title>
        <authorList>
            <person name="Poehlein A."/>
            <person name="Valera M.J."/>
            <person name="Haack F.S."/>
            <person name="Mas A."/>
            <person name="Daniel R."/>
            <person name="Streit W.R."/>
            <person name="Mateo E."/>
        </authorList>
    </citation>
    <scope>NUCLEOTIDE SEQUENCE [LARGE SCALE GENOMIC DNA]</scope>
    <source>
        <strain evidence="1">CECT 8546</strain>
    </source>
</reference>
<dbReference type="AlphaFoldDB" id="A0A0M0EED8"/>
<sequence length="75" mass="8378">MPPPPSSKATYGRMVGPIPETKNAMHFRWLGFTSQDPFLHTVAVHEYSRLCPLAGRSFEITLLQGLCGRHQAINL</sequence>
<comment type="caution">
    <text evidence="1">The sequence shown here is derived from an EMBL/GenBank/DDBJ whole genome shotgun (WGS) entry which is preliminary data.</text>
</comment>
<proteinExistence type="predicted"/>
<keyword evidence="2" id="KW-1185">Reference proteome</keyword>
<evidence type="ECO:0000313" key="1">
    <source>
        <dbReference type="EMBL" id="KON63316.1"/>
    </source>
</evidence>
<dbReference type="PATRIC" id="fig|33995.3.peg.3541"/>